<proteinExistence type="predicted"/>
<name>A0ACC8XCQ3_9FIRM</name>
<protein>
    <submittedName>
        <fullName evidence="1">Uncharacterized protein</fullName>
    </submittedName>
</protein>
<accession>A0ACC8XCQ3</accession>
<evidence type="ECO:0000313" key="1">
    <source>
        <dbReference type="EMBL" id="ONI40495.1"/>
    </source>
</evidence>
<reference evidence="1" key="1">
    <citation type="submission" date="2016-08" db="EMBL/GenBank/DDBJ databases">
        <authorList>
            <person name="Ngugi D.K."/>
            <person name="Miyake S."/>
            <person name="Stingl U."/>
        </authorList>
    </citation>
    <scope>NUCLEOTIDE SEQUENCE</scope>
    <source>
        <strain evidence="1">SCG-B11WGA-EpuloA1</strain>
    </source>
</reference>
<evidence type="ECO:0000313" key="2">
    <source>
        <dbReference type="Proteomes" id="UP000188605"/>
    </source>
</evidence>
<dbReference type="EMBL" id="LJDB01000050">
    <property type="protein sequence ID" value="ONI40495.1"/>
    <property type="molecule type" value="Genomic_DNA"/>
</dbReference>
<organism evidence="1 2">
    <name type="scientific">Candidatus Epulonipiscium fishelsonii</name>
    <dbReference type="NCBI Taxonomy" id="77094"/>
    <lineage>
        <taxon>Bacteria</taxon>
        <taxon>Bacillati</taxon>
        <taxon>Bacillota</taxon>
        <taxon>Clostridia</taxon>
        <taxon>Lachnospirales</taxon>
        <taxon>Lachnospiraceae</taxon>
        <taxon>Candidatus Epulonipiscium</taxon>
    </lineage>
</organism>
<sequence>MDNKIKDLIVAFFLSMTYIILGALNVYSMTFLAFIPILVLPIVIYGIKKSDKNIDFILYSTIILCIALGGNSLEAIIFTFTILLPSYIIIAGYHKNISLPHHFIYLTLAIWVGTFICFNFLTLVGIDYIQIYFNFLEQYLEQYKDTALNITFETIEFMKSIYFAMFFLVSMWVSTICLCIIKFTFKIRKWNFPKFNQLLDFKLSQISILVFLLILMLLQTNKNSVTEVVGVNATIIFVSLYQLIGFFSILSVARKSKKLKDAKVITAPKYLLIIIIIVVIIFTPYTLVSIGIIDTIINYRKVKFVV</sequence>
<dbReference type="Proteomes" id="UP000188605">
    <property type="component" value="Unassembled WGS sequence"/>
</dbReference>
<comment type="caution">
    <text evidence="1">The sequence shown here is derived from an EMBL/GenBank/DDBJ whole genome shotgun (WGS) entry which is preliminary data.</text>
</comment>
<gene>
    <name evidence="1" type="ORF">AN396_05830</name>
</gene>
<keyword evidence="2" id="KW-1185">Reference proteome</keyword>